<comment type="caution">
    <text evidence="1">The sequence shown here is derived from an EMBL/GenBank/DDBJ whole genome shotgun (WGS) entry which is preliminary data.</text>
</comment>
<evidence type="ECO:0000313" key="1">
    <source>
        <dbReference type="EMBL" id="GKV14427.1"/>
    </source>
</evidence>
<dbReference type="AlphaFoldDB" id="A0AAV5JLJ7"/>
<dbReference type="EMBL" id="BPVZ01000041">
    <property type="protein sequence ID" value="GKV14427.1"/>
    <property type="molecule type" value="Genomic_DNA"/>
</dbReference>
<gene>
    <name evidence="1" type="ORF">SLEP1_g25310</name>
</gene>
<evidence type="ECO:0000313" key="2">
    <source>
        <dbReference type="Proteomes" id="UP001054252"/>
    </source>
</evidence>
<dbReference type="Proteomes" id="UP001054252">
    <property type="component" value="Unassembled WGS sequence"/>
</dbReference>
<dbReference type="InterPro" id="IPR036812">
    <property type="entry name" value="NAD(P)_OxRdtase_dom_sf"/>
</dbReference>
<sequence length="52" mass="6273">MKENLEIFDWSLSEEELKKIEEIPQYRICRGEDFISSYGPYRTEGELWDGEL</sequence>
<protein>
    <submittedName>
        <fullName evidence="1">Uncharacterized protein</fullName>
    </submittedName>
</protein>
<reference evidence="1 2" key="1">
    <citation type="journal article" date="2021" name="Commun. Biol.">
        <title>The genome of Shorea leprosula (Dipterocarpaceae) highlights the ecological relevance of drought in aseasonal tropical rainforests.</title>
        <authorList>
            <person name="Ng K.K.S."/>
            <person name="Kobayashi M.J."/>
            <person name="Fawcett J.A."/>
            <person name="Hatakeyama M."/>
            <person name="Paape T."/>
            <person name="Ng C.H."/>
            <person name="Ang C.C."/>
            <person name="Tnah L.H."/>
            <person name="Lee C.T."/>
            <person name="Nishiyama T."/>
            <person name="Sese J."/>
            <person name="O'Brien M.J."/>
            <person name="Copetti D."/>
            <person name="Mohd Noor M.I."/>
            <person name="Ong R.C."/>
            <person name="Putra M."/>
            <person name="Sireger I.Z."/>
            <person name="Indrioko S."/>
            <person name="Kosugi Y."/>
            <person name="Izuno A."/>
            <person name="Isagi Y."/>
            <person name="Lee S.L."/>
            <person name="Shimizu K.K."/>
        </authorList>
    </citation>
    <scope>NUCLEOTIDE SEQUENCE [LARGE SCALE GENOMIC DNA]</scope>
    <source>
        <strain evidence="1">214</strain>
    </source>
</reference>
<name>A0AAV5JLJ7_9ROSI</name>
<dbReference type="SUPFAM" id="SSF51430">
    <property type="entry name" value="NAD(P)-linked oxidoreductase"/>
    <property type="match status" value="1"/>
</dbReference>
<keyword evidence="2" id="KW-1185">Reference proteome</keyword>
<dbReference type="Gene3D" id="3.20.20.100">
    <property type="entry name" value="NADP-dependent oxidoreductase domain"/>
    <property type="match status" value="1"/>
</dbReference>
<organism evidence="1 2">
    <name type="scientific">Rubroshorea leprosula</name>
    <dbReference type="NCBI Taxonomy" id="152421"/>
    <lineage>
        <taxon>Eukaryota</taxon>
        <taxon>Viridiplantae</taxon>
        <taxon>Streptophyta</taxon>
        <taxon>Embryophyta</taxon>
        <taxon>Tracheophyta</taxon>
        <taxon>Spermatophyta</taxon>
        <taxon>Magnoliopsida</taxon>
        <taxon>eudicotyledons</taxon>
        <taxon>Gunneridae</taxon>
        <taxon>Pentapetalae</taxon>
        <taxon>rosids</taxon>
        <taxon>malvids</taxon>
        <taxon>Malvales</taxon>
        <taxon>Dipterocarpaceae</taxon>
        <taxon>Rubroshorea</taxon>
    </lineage>
</organism>
<proteinExistence type="predicted"/>
<accession>A0AAV5JLJ7</accession>